<dbReference type="InterPro" id="IPR036236">
    <property type="entry name" value="Znf_C2H2_sf"/>
</dbReference>
<evidence type="ECO:0000256" key="1">
    <source>
        <dbReference type="ARBA" id="ARBA00004123"/>
    </source>
</evidence>
<dbReference type="PANTHER" id="PTHR47287:SF15">
    <property type="entry name" value="ZINC FINGER PROTEIN 3-LIKE"/>
    <property type="match status" value="1"/>
</dbReference>
<evidence type="ECO:0000313" key="9">
    <source>
        <dbReference type="EMBL" id="KAL2320601.1"/>
    </source>
</evidence>
<dbReference type="PANTHER" id="PTHR47287">
    <property type="entry name" value="C2H2 AND C2HC ZINC FINGERS SUPERFAMILY PROTEIN"/>
    <property type="match status" value="1"/>
</dbReference>
<evidence type="ECO:0000313" key="10">
    <source>
        <dbReference type="Proteomes" id="UP001603857"/>
    </source>
</evidence>
<accession>A0ABD1LAW3</accession>
<dbReference type="EMBL" id="JBGMDY010000010">
    <property type="protein sequence ID" value="KAL2320601.1"/>
    <property type="molecule type" value="Genomic_DNA"/>
</dbReference>
<gene>
    <name evidence="9" type="ORF">Fmac_029570</name>
</gene>
<feature type="compositionally biased region" description="Basic and acidic residues" evidence="7">
    <location>
        <begin position="11"/>
        <end position="22"/>
    </location>
</feature>
<comment type="caution">
    <text evidence="9">The sequence shown here is derived from an EMBL/GenBank/DDBJ whole genome shotgun (WGS) entry which is preliminary data.</text>
</comment>
<organism evidence="9 10">
    <name type="scientific">Flemingia macrophylla</name>
    <dbReference type="NCBI Taxonomy" id="520843"/>
    <lineage>
        <taxon>Eukaryota</taxon>
        <taxon>Viridiplantae</taxon>
        <taxon>Streptophyta</taxon>
        <taxon>Embryophyta</taxon>
        <taxon>Tracheophyta</taxon>
        <taxon>Spermatophyta</taxon>
        <taxon>Magnoliopsida</taxon>
        <taxon>eudicotyledons</taxon>
        <taxon>Gunneridae</taxon>
        <taxon>Pentapetalae</taxon>
        <taxon>rosids</taxon>
        <taxon>fabids</taxon>
        <taxon>Fabales</taxon>
        <taxon>Fabaceae</taxon>
        <taxon>Papilionoideae</taxon>
        <taxon>50 kb inversion clade</taxon>
        <taxon>NPAAA clade</taxon>
        <taxon>indigoferoid/millettioid clade</taxon>
        <taxon>Phaseoleae</taxon>
        <taxon>Flemingia</taxon>
    </lineage>
</organism>
<dbReference type="AlphaFoldDB" id="A0ABD1LAW3"/>
<dbReference type="SUPFAM" id="SSF57667">
    <property type="entry name" value="beta-beta-alpha zinc fingers"/>
    <property type="match status" value="1"/>
</dbReference>
<sequence length="212" mass="23497">MSSERVSIRNAENKTLKRKIEEEPLSLKPADPSSDDHQVQQEENKFCCKFCNNKFRSSQALGGHQNAHKRERLLLNKEKVAEIMPLGFGSENVPLYYPYYSPSATMSYDHDLPFYHGALMHPMMHVPNMPFSTLAPPSYGINQGFPLAPECVGMTSSWGGGSAARYNAETRGFLCQIPSHAESANTSVTLQESPSVTSNHSSSSELDLSLKL</sequence>
<dbReference type="Proteomes" id="UP001603857">
    <property type="component" value="Unassembled WGS sequence"/>
</dbReference>
<evidence type="ECO:0000256" key="2">
    <source>
        <dbReference type="ARBA" id="ARBA00022723"/>
    </source>
</evidence>
<protein>
    <recommendedName>
        <fullName evidence="8">C2H2-type domain-containing protein</fullName>
    </recommendedName>
</protein>
<evidence type="ECO:0000259" key="8">
    <source>
        <dbReference type="PROSITE" id="PS50157"/>
    </source>
</evidence>
<proteinExistence type="predicted"/>
<keyword evidence="2" id="KW-0479">Metal-binding</keyword>
<keyword evidence="10" id="KW-1185">Reference proteome</keyword>
<dbReference type="Pfam" id="PF13912">
    <property type="entry name" value="zf-C2H2_6"/>
    <property type="match status" value="1"/>
</dbReference>
<dbReference type="PROSITE" id="PS00028">
    <property type="entry name" value="ZINC_FINGER_C2H2_1"/>
    <property type="match status" value="1"/>
</dbReference>
<feature type="compositionally biased region" description="Low complexity" evidence="7">
    <location>
        <begin position="193"/>
        <end position="212"/>
    </location>
</feature>
<evidence type="ECO:0000256" key="5">
    <source>
        <dbReference type="ARBA" id="ARBA00023242"/>
    </source>
</evidence>
<feature type="region of interest" description="Disordered" evidence="7">
    <location>
        <begin position="185"/>
        <end position="212"/>
    </location>
</feature>
<evidence type="ECO:0000256" key="4">
    <source>
        <dbReference type="ARBA" id="ARBA00022833"/>
    </source>
</evidence>
<dbReference type="GO" id="GO:0005634">
    <property type="term" value="C:nucleus"/>
    <property type="evidence" value="ECO:0007669"/>
    <property type="project" value="UniProtKB-SubCell"/>
</dbReference>
<dbReference type="InterPro" id="IPR013087">
    <property type="entry name" value="Znf_C2H2_type"/>
</dbReference>
<dbReference type="InterPro" id="IPR044246">
    <property type="entry name" value="ZFP3-like"/>
</dbReference>
<evidence type="ECO:0000256" key="7">
    <source>
        <dbReference type="SAM" id="MobiDB-lite"/>
    </source>
</evidence>
<feature type="domain" description="C2H2-type" evidence="8">
    <location>
        <begin position="46"/>
        <end position="73"/>
    </location>
</feature>
<reference evidence="9 10" key="1">
    <citation type="submission" date="2024-08" db="EMBL/GenBank/DDBJ databases">
        <title>Insights into the chromosomal genome structure of Flemingia macrophylla.</title>
        <authorList>
            <person name="Ding Y."/>
            <person name="Zhao Y."/>
            <person name="Bi W."/>
            <person name="Wu M."/>
            <person name="Zhao G."/>
            <person name="Gong Y."/>
            <person name="Li W."/>
            <person name="Zhang P."/>
        </authorList>
    </citation>
    <scope>NUCLEOTIDE SEQUENCE [LARGE SCALE GENOMIC DNA]</scope>
    <source>
        <strain evidence="9">DYQJB</strain>
        <tissue evidence="9">Leaf</tissue>
    </source>
</reference>
<evidence type="ECO:0000256" key="3">
    <source>
        <dbReference type="ARBA" id="ARBA00022771"/>
    </source>
</evidence>
<dbReference type="GO" id="GO:0008270">
    <property type="term" value="F:zinc ion binding"/>
    <property type="evidence" value="ECO:0007669"/>
    <property type="project" value="UniProtKB-KW"/>
</dbReference>
<dbReference type="Gene3D" id="3.30.160.60">
    <property type="entry name" value="Classic Zinc Finger"/>
    <property type="match status" value="1"/>
</dbReference>
<keyword evidence="5" id="KW-0539">Nucleus</keyword>
<evidence type="ECO:0000256" key="6">
    <source>
        <dbReference type="PROSITE-ProRule" id="PRU00042"/>
    </source>
</evidence>
<keyword evidence="3 6" id="KW-0863">Zinc-finger</keyword>
<feature type="region of interest" description="Disordered" evidence="7">
    <location>
        <begin position="1"/>
        <end position="39"/>
    </location>
</feature>
<dbReference type="PROSITE" id="PS50157">
    <property type="entry name" value="ZINC_FINGER_C2H2_2"/>
    <property type="match status" value="1"/>
</dbReference>
<comment type="subcellular location">
    <subcellularLocation>
        <location evidence="1">Nucleus</location>
    </subcellularLocation>
</comment>
<keyword evidence="4" id="KW-0862">Zinc</keyword>
<name>A0ABD1LAW3_9FABA</name>